<organism evidence="2 3">
    <name type="scientific">Armillaria luteobubalina</name>
    <dbReference type="NCBI Taxonomy" id="153913"/>
    <lineage>
        <taxon>Eukaryota</taxon>
        <taxon>Fungi</taxon>
        <taxon>Dikarya</taxon>
        <taxon>Basidiomycota</taxon>
        <taxon>Agaricomycotina</taxon>
        <taxon>Agaricomycetes</taxon>
        <taxon>Agaricomycetidae</taxon>
        <taxon>Agaricales</taxon>
        <taxon>Marasmiineae</taxon>
        <taxon>Physalacriaceae</taxon>
        <taxon>Armillaria</taxon>
    </lineage>
</organism>
<feature type="region of interest" description="Disordered" evidence="1">
    <location>
        <begin position="1"/>
        <end position="42"/>
    </location>
</feature>
<name>A0AA39US12_9AGAR</name>
<sequence length="492" mass="54863">MASKNKKRSREQMFQAAARAQVGRARNRASNTSSANSSTNVSCALSPITITGSDSDDDIVILSQNPVASEIQPDIKIQNIDLVDSEDSDEQCNWNEETTHCVGYYADSDWEMIPDSGNNIAEESDEDIEELEGDKLKASLESAVSAVEQLWLDINASMDAEMETEAGGMDTTANLQEILMQHKSKAVWRAAELKRSLGYSGHSSRSQCQREKNSQDAEEERQHSAQSAMGQFMKTYFAPRPPAPPPATSPTPTPAPDTPVTPDISTTASEEIFMGYLSDLSDNSDADDEDEDDDDAITVQPQQPAAMELAEKWEKMMKSALYNIEKTFASRCTEFESGHNGLQFYHAHAICAHLEMMVKGRGTIDASIHASEVLGFSPKWGGCLICQWTSAWLNKHELPKSHCGHHRKAFSLLEDPTVHAELCSYLRSNKWAVNPKMLQDFTEKKMVPDKAKKYLENLVNEEMPHGLKQYMEVELFPWIHMKPRKGICLCMA</sequence>
<dbReference type="AlphaFoldDB" id="A0AA39US12"/>
<dbReference type="EMBL" id="JAUEPU010000019">
    <property type="protein sequence ID" value="KAK0494864.1"/>
    <property type="molecule type" value="Genomic_DNA"/>
</dbReference>
<evidence type="ECO:0000313" key="2">
    <source>
        <dbReference type="EMBL" id="KAK0494864.1"/>
    </source>
</evidence>
<feature type="compositionally biased region" description="Low complexity" evidence="1">
    <location>
        <begin position="16"/>
        <end position="40"/>
    </location>
</feature>
<feature type="compositionally biased region" description="Basic and acidic residues" evidence="1">
    <location>
        <begin position="208"/>
        <end position="223"/>
    </location>
</feature>
<reference evidence="2" key="1">
    <citation type="submission" date="2023-06" db="EMBL/GenBank/DDBJ databases">
        <authorList>
            <consortium name="Lawrence Berkeley National Laboratory"/>
            <person name="Ahrendt S."/>
            <person name="Sahu N."/>
            <person name="Indic B."/>
            <person name="Wong-Bajracharya J."/>
            <person name="Merenyi Z."/>
            <person name="Ke H.-M."/>
            <person name="Monk M."/>
            <person name="Kocsube S."/>
            <person name="Drula E."/>
            <person name="Lipzen A."/>
            <person name="Balint B."/>
            <person name="Henrissat B."/>
            <person name="Andreopoulos B."/>
            <person name="Martin F.M."/>
            <person name="Harder C.B."/>
            <person name="Rigling D."/>
            <person name="Ford K.L."/>
            <person name="Foster G.D."/>
            <person name="Pangilinan J."/>
            <person name="Papanicolaou A."/>
            <person name="Barry K."/>
            <person name="LaButti K."/>
            <person name="Viragh M."/>
            <person name="Koriabine M."/>
            <person name="Yan M."/>
            <person name="Riley R."/>
            <person name="Champramary S."/>
            <person name="Plett K.L."/>
            <person name="Tsai I.J."/>
            <person name="Slot J."/>
            <person name="Sipos G."/>
            <person name="Plett J."/>
            <person name="Nagy L.G."/>
            <person name="Grigoriev I.V."/>
        </authorList>
    </citation>
    <scope>NUCLEOTIDE SEQUENCE</scope>
    <source>
        <strain evidence="2">HWK02</strain>
    </source>
</reference>
<keyword evidence="3" id="KW-1185">Reference proteome</keyword>
<gene>
    <name evidence="2" type="ORF">EDD18DRAFT_1395827</name>
</gene>
<evidence type="ECO:0000256" key="1">
    <source>
        <dbReference type="SAM" id="MobiDB-lite"/>
    </source>
</evidence>
<evidence type="ECO:0000313" key="3">
    <source>
        <dbReference type="Proteomes" id="UP001175228"/>
    </source>
</evidence>
<comment type="caution">
    <text evidence="2">The sequence shown here is derived from an EMBL/GenBank/DDBJ whole genome shotgun (WGS) entry which is preliminary data.</text>
</comment>
<feature type="compositionally biased region" description="Pro residues" evidence="1">
    <location>
        <begin position="239"/>
        <end position="259"/>
    </location>
</feature>
<proteinExistence type="predicted"/>
<dbReference type="Proteomes" id="UP001175228">
    <property type="component" value="Unassembled WGS sequence"/>
</dbReference>
<protein>
    <submittedName>
        <fullName evidence="2">Uncharacterized protein</fullName>
    </submittedName>
</protein>
<feature type="region of interest" description="Disordered" evidence="1">
    <location>
        <begin position="199"/>
        <end position="264"/>
    </location>
</feature>
<accession>A0AA39US12</accession>